<dbReference type="Pfam" id="PF00361">
    <property type="entry name" value="Proton_antipo_M"/>
    <property type="match status" value="1"/>
</dbReference>
<comment type="caution">
    <text evidence="8">The sequence shown here is derived from an EMBL/GenBank/DDBJ whole genome shotgun (WGS) entry which is preliminary data.</text>
</comment>
<keyword evidence="10" id="KW-1185">Reference proteome</keyword>
<dbReference type="EMBL" id="JAGGKO010000003">
    <property type="protein sequence ID" value="MBP1955137.1"/>
    <property type="molecule type" value="Genomic_DNA"/>
</dbReference>
<evidence type="ECO:0000256" key="6">
    <source>
        <dbReference type="SAM" id="Phobius"/>
    </source>
</evidence>
<dbReference type="PANTHER" id="PTHR42703:SF1">
    <property type="entry name" value="NA(+)_H(+) ANTIPORTER SUBUNIT D1"/>
    <property type="match status" value="1"/>
</dbReference>
<reference evidence="9" key="3">
    <citation type="submission" date="2021-03" db="EMBL/GenBank/DDBJ databases">
        <title>Genomic Encyclopedia of Type Strains, Phase IV (KMG-IV): sequencing the most valuable type-strain genomes for metagenomic binning, comparative biology and taxonomic classification.</title>
        <authorList>
            <person name="Goeker M."/>
        </authorList>
    </citation>
    <scope>NUCLEOTIDE SEQUENCE</scope>
    <source>
        <strain evidence="9">DSM 22443</strain>
    </source>
</reference>
<feature type="transmembrane region" description="Helical" evidence="6">
    <location>
        <begin position="73"/>
        <end position="96"/>
    </location>
</feature>
<reference evidence="8" key="2">
    <citation type="submission" date="2020-09" db="EMBL/GenBank/DDBJ databases">
        <authorList>
            <person name="Sun Q."/>
            <person name="Ohkuma M."/>
        </authorList>
    </citation>
    <scope>NUCLEOTIDE SEQUENCE</scope>
    <source>
        <strain evidence="8">JCM 16108</strain>
    </source>
</reference>
<dbReference type="Proteomes" id="UP000614609">
    <property type="component" value="Unassembled WGS sequence"/>
</dbReference>
<evidence type="ECO:0000313" key="10">
    <source>
        <dbReference type="Proteomes" id="UP000614609"/>
    </source>
</evidence>
<feature type="transmembrane region" description="Helical" evidence="6">
    <location>
        <begin position="256"/>
        <end position="277"/>
    </location>
</feature>
<dbReference type="InterPro" id="IPR050586">
    <property type="entry name" value="CPA3_Na-H_Antiporter_D"/>
</dbReference>
<dbReference type="PANTHER" id="PTHR42703">
    <property type="entry name" value="NADH DEHYDROGENASE"/>
    <property type="match status" value="1"/>
</dbReference>
<dbReference type="OrthoDB" id="101192at2157"/>
<dbReference type="GO" id="GO:0005886">
    <property type="term" value="C:plasma membrane"/>
    <property type="evidence" value="ECO:0007669"/>
    <property type="project" value="UniProtKB-SubCell"/>
</dbReference>
<evidence type="ECO:0000256" key="1">
    <source>
        <dbReference type="ARBA" id="ARBA00004651"/>
    </source>
</evidence>
<evidence type="ECO:0000256" key="2">
    <source>
        <dbReference type="ARBA" id="ARBA00022475"/>
    </source>
</evidence>
<feature type="transmembrane region" description="Helical" evidence="6">
    <location>
        <begin position="108"/>
        <end position="127"/>
    </location>
</feature>
<keyword evidence="5 6" id="KW-0472">Membrane</keyword>
<organism evidence="8 10">
    <name type="scientific">Halarchaeum rubridurum</name>
    <dbReference type="NCBI Taxonomy" id="489911"/>
    <lineage>
        <taxon>Archaea</taxon>
        <taxon>Methanobacteriati</taxon>
        <taxon>Methanobacteriota</taxon>
        <taxon>Stenosarchaea group</taxon>
        <taxon>Halobacteria</taxon>
        <taxon>Halobacteriales</taxon>
        <taxon>Halobacteriaceae</taxon>
    </lineage>
</organism>
<proteinExistence type="predicted"/>
<dbReference type="PRINTS" id="PR01437">
    <property type="entry name" value="NUOXDRDTASE4"/>
</dbReference>
<feature type="transmembrane region" description="Helical" evidence="6">
    <location>
        <begin position="230"/>
        <end position="250"/>
    </location>
</feature>
<keyword evidence="4 6" id="KW-1133">Transmembrane helix</keyword>
<evidence type="ECO:0000313" key="9">
    <source>
        <dbReference type="EMBL" id="MBP1955137.1"/>
    </source>
</evidence>
<feature type="transmembrane region" description="Helical" evidence="6">
    <location>
        <begin position="163"/>
        <end position="184"/>
    </location>
</feature>
<evidence type="ECO:0000259" key="7">
    <source>
        <dbReference type="Pfam" id="PF00361"/>
    </source>
</evidence>
<feature type="transmembrane region" description="Helical" evidence="6">
    <location>
        <begin position="349"/>
        <end position="369"/>
    </location>
</feature>
<dbReference type="RefSeq" id="WP_188872224.1">
    <property type="nucleotide sequence ID" value="NZ_BMOO01000004.1"/>
</dbReference>
<feature type="transmembrane region" description="Helical" evidence="6">
    <location>
        <begin position="196"/>
        <end position="218"/>
    </location>
</feature>
<feature type="transmembrane region" description="Helical" evidence="6">
    <location>
        <begin position="6"/>
        <end position="26"/>
    </location>
</feature>
<evidence type="ECO:0000256" key="5">
    <source>
        <dbReference type="ARBA" id="ARBA00023136"/>
    </source>
</evidence>
<dbReference type="InterPro" id="IPR001750">
    <property type="entry name" value="ND/Mrp_TM"/>
</dbReference>
<accession>A0A830G086</accession>
<reference evidence="8" key="1">
    <citation type="journal article" date="2014" name="Int. J. Syst. Evol. Microbiol.">
        <title>Complete genome sequence of Corynebacterium casei LMG S-19264T (=DSM 44701T), isolated from a smear-ripened cheese.</title>
        <authorList>
            <consortium name="US DOE Joint Genome Institute (JGI-PGF)"/>
            <person name="Walter F."/>
            <person name="Albersmeier A."/>
            <person name="Kalinowski J."/>
            <person name="Ruckert C."/>
        </authorList>
    </citation>
    <scope>NUCLEOTIDE SEQUENCE</scope>
    <source>
        <strain evidence="8">JCM 16108</strain>
    </source>
</reference>
<sequence length="520" mass="53111">MTTNLVIAPVLVALVTAITCILVRFAPRVQRTCSLVGVVAYSATTFALLARVWPANTLAYQVGNWRAPYGITLVADPLSGFMLTMTAVVAPLTLVYSVRHLKAPGQRVSYHTLFHFLLVGSTGAFLTGDLFNLFVWFEVTLMASYGLVAFYSGRDGTLAATRYVVLNLVGSSLMLLAVGGLYGVTGTLNMADMARWLAAASPAEATPVLGLSLLLLAVFGLKAGLVPFQWWVPSAYAAAPAPAAAMLAGVAKKVGVYAVIRVGFVVFAAADPTFTLGGLAGDLLAAYGPVLFALAGASILVGGLAALDRPTFEETLAYSSIGQVGFIVLPLAVAAAVPDLRTVGVAAALVYALNHALAKPLLFLVGGLVEDAAGTTELDVLGGLAGRSPTLAGAFLVGGLSLVGIPPLAGFFGKLLVFRAAALGDATVALAVAVAGAVLTIAYVSRTWNRAFWGERTDVVASMGALDPVRLAVVVALAGCIVAVGVGFGPVYGFAEAAGHVATGPGRDAYVRAVLGGGVA</sequence>
<feature type="transmembrane region" description="Helical" evidence="6">
    <location>
        <begin position="33"/>
        <end position="53"/>
    </location>
</feature>
<name>A0A830G086_9EURY</name>
<feature type="domain" description="NADH:quinone oxidoreductase/Mrp antiporter transmembrane" evidence="7">
    <location>
        <begin position="128"/>
        <end position="440"/>
    </location>
</feature>
<feature type="transmembrane region" description="Helical" evidence="6">
    <location>
        <begin position="389"/>
        <end position="409"/>
    </location>
</feature>
<dbReference type="GO" id="GO:0008137">
    <property type="term" value="F:NADH dehydrogenase (ubiquinone) activity"/>
    <property type="evidence" value="ECO:0007669"/>
    <property type="project" value="InterPro"/>
</dbReference>
<dbReference type="GO" id="GO:0042773">
    <property type="term" value="P:ATP synthesis coupled electron transport"/>
    <property type="evidence" value="ECO:0007669"/>
    <property type="project" value="InterPro"/>
</dbReference>
<evidence type="ECO:0000256" key="4">
    <source>
        <dbReference type="ARBA" id="ARBA00022989"/>
    </source>
</evidence>
<comment type="subcellular location">
    <subcellularLocation>
        <location evidence="1">Cell membrane</location>
        <topology evidence="1">Multi-pass membrane protein</topology>
    </subcellularLocation>
</comment>
<protein>
    <submittedName>
        <fullName evidence="9">Multicomponent Na+:H+ antiporter subunit D</fullName>
    </submittedName>
    <submittedName>
        <fullName evidence="8">NADH dehydrogenase</fullName>
    </submittedName>
</protein>
<evidence type="ECO:0000313" key="8">
    <source>
        <dbReference type="EMBL" id="GGM68647.1"/>
    </source>
</evidence>
<feature type="transmembrane region" description="Helical" evidence="6">
    <location>
        <begin position="421"/>
        <end position="444"/>
    </location>
</feature>
<dbReference type="Proteomes" id="UP000765891">
    <property type="component" value="Unassembled WGS sequence"/>
</dbReference>
<evidence type="ECO:0000256" key="3">
    <source>
        <dbReference type="ARBA" id="ARBA00022692"/>
    </source>
</evidence>
<dbReference type="InterPro" id="IPR003918">
    <property type="entry name" value="NADH_UbQ_OxRdtase"/>
</dbReference>
<dbReference type="AlphaFoldDB" id="A0A830G086"/>
<feature type="transmembrane region" description="Helical" evidence="6">
    <location>
        <begin position="471"/>
        <end position="495"/>
    </location>
</feature>
<gene>
    <name evidence="8" type="ORF">GCM10009017_18580</name>
    <name evidence="9" type="ORF">J2752_002049</name>
</gene>
<keyword evidence="3 6" id="KW-0812">Transmembrane</keyword>
<dbReference type="EMBL" id="BMOO01000004">
    <property type="protein sequence ID" value="GGM68647.1"/>
    <property type="molecule type" value="Genomic_DNA"/>
</dbReference>
<feature type="transmembrane region" description="Helical" evidence="6">
    <location>
        <begin position="284"/>
        <end position="305"/>
    </location>
</feature>
<keyword evidence="2" id="KW-1003">Cell membrane</keyword>
<feature type="transmembrane region" description="Helical" evidence="6">
    <location>
        <begin position="317"/>
        <end position="337"/>
    </location>
</feature>